<keyword evidence="4" id="KW-1185">Reference proteome</keyword>
<keyword evidence="1" id="KW-0472">Membrane</keyword>
<feature type="transmembrane region" description="Helical" evidence="1">
    <location>
        <begin position="139"/>
        <end position="161"/>
    </location>
</feature>
<organism evidence="3 4">
    <name type="scientific">Saccharopolyspora spinosa</name>
    <dbReference type="NCBI Taxonomy" id="60894"/>
    <lineage>
        <taxon>Bacteria</taxon>
        <taxon>Bacillati</taxon>
        <taxon>Actinomycetota</taxon>
        <taxon>Actinomycetes</taxon>
        <taxon>Pseudonocardiales</taxon>
        <taxon>Pseudonocardiaceae</taxon>
        <taxon>Saccharopolyspora</taxon>
    </lineage>
</organism>
<keyword evidence="1" id="KW-1133">Transmembrane helix</keyword>
<evidence type="ECO:0000313" key="3">
    <source>
        <dbReference type="EMBL" id="PKW18744.1"/>
    </source>
</evidence>
<sequence>MLEELVAAALSLALLWCLHRVWRTPRDPALWMVSACLAFMALSYPLGWLARAAEADPAVQHGIPKVLLNAVIMLGYFFLMLFFLFSAAPAGKGVRHQAWREVIPLAAAVIAQTVSMALTPDQLRDHKFSTTDLQIPGIASFYFVGASYLVYVLVQAARFALRYAAESNRRVRIGLRMAAVGLGIRALSGSLRVLLVVVFWLGGTVPDAVREMTATLAALGGGLFVTGVLCPAVLLRVATMRVWWRHRRAYRELRPLWEVLNSVYPKDALDRRTRSLWRERVSPRRVRRHYWRRVIEIRDGLVQLSPHLADFGYSPSRPADQQITTFQRALQHRHEGLPATTSSAVLVAAPPQVGNVESDVAELLALTRKIAMQRGDTPHRQDTGLRARNAVMIDRIRAQDPAPYAERRYVLRILAINGRKTGEIRSVPIAVTQLDGQRYVCAPHRQRDWVRNLLAAGQTQIERDTHPMHRAVLVEGDEAARAIQTYLHDLGNHSMMWPFPPNAPVSEILAHTSTTAVFRLEPKPG</sequence>
<dbReference type="RefSeq" id="WP_337466375.1">
    <property type="nucleotide sequence ID" value="NZ_CP171362.1"/>
</dbReference>
<comment type="caution">
    <text evidence="3">The sequence shown here is derived from an EMBL/GenBank/DDBJ whole genome shotgun (WGS) entry which is preliminary data.</text>
</comment>
<dbReference type="AlphaFoldDB" id="A0A2N3Y742"/>
<evidence type="ECO:0000313" key="4">
    <source>
        <dbReference type="Proteomes" id="UP000233786"/>
    </source>
</evidence>
<feature type="domain" description="DUF6545" evidence="2">
    <location>
        <begin position="243"/>
        <end position="368"/>
    </location>
</feature>
<dbReference type="Pfam" id="PF20182">
    <property type="entry name" value="DUF6545"/>
    <property type="match status" value="1"/>
</dbReference>
<feature type="transmembrane region" description="Helical" evidence="1">
    <location>
        <begin position="6"/>
        <end position="22"/>
    </location>
</feature>
<feature type="transmembrane region" description="Helical" evidence="1">
    <location>
        <begin position="66"/>
        <end position="90"/>
    </location>
</feature>
<proteinExistence type="predicted"/>
<keyword evidence="1" id="KW-0812">Transmembrane</keyword>
<feature type="transmembrane region" description="Helical" evidence="1">
    <location>
        <begin position="29"/>
        <end position="46"/>
    </location>
</feature>
<evidence type="ECO:0000256" key="1">
    <source>
        <dbReference type="SAM" id="Phobius"/>
    </source>
</evidence>
<protein>
    <recommendedName>
        <fullName evidence="2">DUF6545 domain-containing protein</fullName>
    </recommendedName>
</protein>
<accession>A0A2N3Y742</accession>
<dbReference type="InterPro" id="IPR050039">
    <property type="entry name" value="MAB_1171c-like"/>
</dbReference>
<dbReference type="Gene3D" id="2.30.110.10">
    <property type="entry name" value="Electron Transport, Fmn-binding Protein, Chain A"/>
    <property type="match status" value="1"/>
</dbReference>
<dbReference type="STRING" id="994479.GCA_000194155_04893"/>
<feature type="transmembrane region" description="Helical" evidence="1">
    <location>
        <begin position="182"/>
        <end position="202"/>
    </location>
</feature>
<evidence type="ECO:0000259" key="2">
    <source>
        <dbReference type="Pfam" id="PF20182"/>
    </source>
</evidence>
<gene>
    <name evidence="3" type="ORF">A8926_6872</name>
</gene>
<reference evidence="3" key="1">
    <citation type="submission" date="2017-12" db="EMBL/GenBank/DDBJ databases">
        <title>Sequencing the genomes of 1000 Actinobacteria strains.</title>
        <authorList>
            <person name="Klenk H.-P."/>
        </authorList>
    </citation>
    <scope>NUCLEOTIDE SEQUENCE [LARGE SCALE GENOMIC DNA]</scope>
    <source>
        <strain evidence="3">DSM 44228</strain>
    </source>
</reference>
<dbReference type="EMBL" id="PJNB01000001">
    <property type="protein sequence ID" value="PKW18744.1"/>
    <property type="molecule type" value="Genomic_DNA"/>
</dbReference>
<feature type="transmembrane region" description="Helical" evidence="1">
    <location>
        <begin position="214"/>
        <end position="238"/>
    </location>
</feature>
<dbReference type="NCBIfam" id="NF042915">
    <property type="entry name" value="MAB_1171c_fam"/>
    <property type="match status" value="1"/>
</dbReference>
<dbReference type="InterPro" id="IPR012349">
    <property type="entry name" value="Split_barrel_FMN-bd"/>
</dbReference>
<dbReference type="Proteomes" id="UP000233786">
    <property type="component" value="Unassembled WGS sequence"/>
</dbReference>
<feature type="transmembrane region" description="Helical" evidence="1">
    <location>
        <begin position="102"/>
        <end position="119"/>
    </location>
</feature>
<dbReference type="InterPro" id="IPR046675">
    <property type="entry name" value="DUF6545"/>
</dbReference>
<name>A0A2N3Y742_SACSN</name>